<feature type="transmembrane region" description="Helical" evidence="1">
    <location>
        <begin position="241"/>
        <end position="260"/>
    </location>
</feature>
<dbReference type="RefSeq" id="WP_271123347.1">
    <property type="nucleotide sequence ID" value="NZ_JALHAN010000065.1"/>
</dbReference>
<keyword evidence="1" id="KW-1133">Transmembrane helix</keyword>
<proteinExistence type="predicted"/>
<gene>
    <name evidence="2" type="ORF">MUA00_12405</name>
</gene>
<comment type="caution">
    <text evidence="2">The sequence shown here is derived from an EMBL/GenBank/DDBJ whole genome shotgun (WGS) entry which is preliminary data.</text>
</comment>
<evidence type="ECO:0000313" key="2">
    <source>
        <dbReference type="EMBL" id="MCT4702590.1"/>
    </source>
</evidence>
<protein>
    <submittedName>
        <fullName evidence="2">EpsG family protein</fullName>
    </submittedName>
</protein>
<reference evidence="2" key="1">
    <citation type="submission" date="2022-03" db="EMBL/GenBank/DDBJ databases">
        <title>Proposal of a novel genus Dryocolo and two novel species.</title>
        <authorList>
            <person name="Maddock D.W."/>
            <person name="Brady C.L."/>
            <person name="Denman S."/>
            <person name="Arnold D."/>
        </authorList>
    </citation>
    <scope>NUCLEOTIDE SEQUENCE</scope>
    <source>
        <strain evidence="2">H6W4</strain>
    </source>
</reference>
<evidence type="ECO:0000313" key="3">
    <source>
        <dbReference type="Proteomes" id="UP001150641"/>
    </source>
</evidence>
<evidence type="ECO:0000256" key="1">
    <source>
        <dbReference type="SAM" id="Phobius"/>
    </source>
</evidence>
<feature type="transmembrane region" description="Helical" evidence="1">
    <location>
        <begin position="297"/>
        <end position="316"/>
    </location>
</feature>
<feature type="transmembrane region" description="Helical" evidence="1">
    <location>
        <begin position="169"/>
        <end position="194"/>
    </location>
</feature>
<keyword evidence="1" id="KW-0472">Membrane</keyword>
<organism evidence="2 3">
    <name type="scientific">Dryocola boscaweniae</name>
    <dbReference type="NCBI Taxonomy" id="2925397"/>
    <lineage>
        <taxon>Bacteria</taxon>
        <taxon>Pseudomonadati</taxon>
        <taxon>Pseudomonadota</taxon>
        <taxon>Gammaproteobacteria</taxon>
        <taxon>Enterobacterales</taxon>
        <taxon>Enterobacteriaceae</taxon>
        <taxon>Dryocola</taxon>
    </lineage>
</organism>
<feature type="transmembrane region" description="Helical" evidence="1">
    <location>
        <begin position="118"/>
        <end position="137"/>
    </location>
</feature>
<feature type="transmembrane region" description="Helical" evidence="1">
    <location>
        <begin position="143"/>
        <end position="162"/>
    </location>
</feature>
<feature type="transmembrane region" description="Helical" evidence="1">
    <location>
        <begin position="200"/>
        <end position="221"/>
    </location>
</feature>
<name>A0A9X3AQC1_9ENTR</name>
<dbReference type="Proteomes" id="UP001150641">
    <property type="component" value="Unassembled WGS sequence"/>
</dbReference>
<keyword evidence="1" id="KW-0812">Transmembrane</keyword>
<dbReference type="EMBL" id="JALHAP010000078">
    <property type="protein sequence ID" value="MCT4702590.1"/>
    <property type="molecule type" value="Genomic_DNA"/>
</dbReference>
<accession>A0A9X3AQC1</accession>
<dbReference type="Pfam" id="PF14897">
    <property type="entry name" value="EpsG"/>
    <property type="match status" value="1"/>
</dbReference>
<feature type="transmembrane region" description="Helical" evidence="1">
    <location>
        <begin position="32"/>
        <end position="48"/>
    </location>
</feature>
<keyword evidence="3" id="KW-1185">Reference proteome</keyword>
<sequence length="352" mass="40666">MTPYYTFLFLTLFLVTLSSVMKKQSKALSDLAWLFLLCSLAVIAAIRAPGVDRDYYNYLSWFGLINSSFTDAIAENKDLGFVYLYKIISFLTPEPWLFFFVISLLALQFKRKFAVTIFNGRFVGMLFLLIIARFYLLHEFTQIRAGLAIALSSYAVVINLNNKNKHSHIYFLMAILMHLSTILIPALLMAYKIFPFVRKRYFLLLLPLLGFCSAGVSILILRNIEMHRLLIYADADQLQGVSLLSFYYIVRFAVYYFILIRVYDYLEPSKKAIVYFSAVSLFSNAAFSWSSVISLRIVELLGMFDLAMFILPVLYVKNNSVWIYKLLVVILAVILFTSTVKIMNPYETFLFN</sequence>
<dbReference type="InterPro" id="IPR049458">
    <property type="entry name" value="EpsG-like"/>
</dbReference>
<dbReference type="AlphaFoldDB" id="A0A9X3AQC1"/>
<feature type="transmembrane region" description="Helical" evidence="1">
    <location>
        <begin position="80"/>
        <end position="106"/>
    </location>
</feature>
<feature type="transmembrane region" description="Helical" evidence="1">
    <location>
        <begin position="322"/>
        <end position="343"/>
    </location>
</feature>